<dbReference type="Pfam" id="PF00497">
    <property type="entry name" value="SBP_bac_3"/>
    <property type="match status" value="1"/>
</dbReference>
<comment type="caution">
    <text evidence="3">The sequence shown here is derived from an EMBL/GenBank/DDBJ whole genome shotgun (WGS) entry which is preliminary data.</text>
</comment>
<dbReference type="EMBL" id="JACHHO010000002">
    <property type="protein sequence ID" value="MBB5204264.1"/>
    <property type="molecule type" value="Genomic_DNA"/>
</dbReference>
<dbReference type="PANTHER" id="PTHR35936:SF25">
    <property type="entry name" value="ABC TRANSPORTER SUBSTRATE-BINDING PROTEIN"/>
    <property type="match status" value="1"/>
</dbReference>
<sequence length="232" mass="25750">MSVEAAQPLPLRFDAGNPPFMSEQQGVAVGFYPLLLEAAARRAGVAVELRAMPWVRVVREVDDGLSCAVGVYSTPARRSRWAFSEPFFKDQILVLGLPGRELPPVREVKDLVGLRVGVVRGWAYGELQEKVERLDRLESTYDDQLFQSLQAGKSDVVLALQHAAQHTLERLGMEARILAVLAEQDVHIACPKRAPFVPQMQRLSQVLRVWKRDGTMARMAGQSLGPAVKPSR</sequence>
<evidence type="ECO:0000313" key="4">
    <source>
        <dbReference type="Proteomes" id="UP000554837"/>
    </source>
</evidence>
<feature type="domain" description="Solute-binding protein family 3/N-terminal" evidence="2">
    <location>
        <begin position="14"/>
        <end position="165"/>
    </location>
</feature>
<dbReference type="Gene3D" id="3.40.190.10">
    <property type="entry name" value="Periplasmic binding protein-like II"/>
    <property type="match status" value="2"/>
</dbReference>
<accession>A0A840S644</accession>
<dbReference type="InterPro" id="IPR001638">
    <property type="entry name" value="Solute-binding_3/MltF_N"/>
</dbReference>
<dbReference type="SUPFAM" id="SSF53850">
    <property type="entry name" value="Periplasmic binding protein-like II"/>
    <property type="match status" value="1"/>
</dbReference>
<organism evidence="3 4">
    <name type="scientific">Inhella inkyongensis</name>
    <dbReference type="NCBI Taxonomy" id="392593"/>
    <lineage>
        <taxon>Bacteria</taxon>
        <taxon>Pseudomonadati</taxon>
        <taxon>Pseudomonadota</taxon>
        <taxon>Betaproteobacteria</taxon>
        <taxon>Burkholderiales</taxon>
        <taxon>Sphaerotilaceae</taxon>
        <taxon>Inhella</taxon>
    </lineage>
</organism>
<dbReference type="RefSeq" id="WP_175423563.1">
    <property type="nucleotide sequence ID" value="NZ_CP040709.1"/>
</dbReference>
<proteinExistence type="predicted"/>
<dbReference type="Proteomes" id="UP000554837">
    <property type="component" value="Unassembled WGS sequence"/>
</dbReference>
<gene>
    <name evidence="3" type="ORF">HNQ51_001578</name>
</gene>
<dbReference type="AlphaFoldDB" id="A0A840S644"/>
<name>A0A840S644_9BURK</name>
<dbReference type="PANTHER" id="PTHR35936">
    <property type="entry name" value="MEMBRANE-BOUND LYTIC MUREIN TRANSGLYCOSYLASE F"/>
    <property type="match status" value="1"/>
</dbReference>
<evidence type="ECO:0000313" key="3">
    <source>
        <dbReference type="EMBL" id="MBB5204264.1"/>
    </source>
</evidence>
<protein>
    <submittedName>
        <fullName evidence="3">Polar amino acid transport system substrate-binding protein</fullName>
    </submittedName>
</protein>
<keyword evidence="1" id="KW-0732">Signal</keyword>
<evidence type="ECO:0000259" key="2">
    <source>
        <dbReference type="Pfam" id="PF00497"/>
    </source>
</evidence>
<keyword evidence="4" id="KW-1185">Reference proteome</keyword>
<evidence type="ECO:0000256" key="1">
    <source>
        <dbReference type="ARBA" id="ARBA00022729"/>
    </source>
</evidence>
<reference evidence="3 4" key="1">
    <citation type="submission" date="2020-08" db="EMBL/GenBank/DDBJ databases">
        <title>Genomic Encyclopedia of Type Strains, Phase IV (KMG-IV): sequencing the most valuable type-strain genomes for metagenomic binning, comparative biology and taxonomic classification.</title>
        <authorList>
            <person name="Goeker M."/>
        </authorList>
    </citation>
    <scope>NUCLEOTIDE SEQUENCE [LARGE SCALE GENOMIC DNA]</scope>
    <source>
        <strain evidence="3 4">DSM 23958</strain>
    </source>
</reference>